<proteinExistence type="predicted"/>
<reference evidence="1 2" key="1">
    <citation type="journal article" date="2021" name="Elife">
        <title>Chloroplast acquisition without the gene transfer in kleptoplastic sea slugs, Plakobranchus ocellatus.</title>
        <authorList>
            <person name="Maeda T."/>
            <person name="Takahashi S."/>
            <person name="Yoshida T."/>
            <person name="Shimamura S."/>
            <person name="Takaki Y."/>
            <person name="Nagai Y."/>
            <person name="Toyoda A."/>
            <person name="Suzuki Y."/>
            <person name="Arimoto A."/>
            <person name="Ishii H."/>
            <person name="Satoh N."/>
            <person name="Nishiyama T."/>
            <person name="Hasebe M."/>
            <person name="Maruyama T."/>
            <person name="Minagawa J."/>
            <person name="Obokata J."/>
            <person name="Shigenobu S."/>
        </authorList>
    </citation>
    <scope>NUCLEOTIDE SEQUENCE [LARGE SCALE GENOMIC DNA]</scope>
</reference>
<sequence length="77" mass="9004">MTTAQQQKRFLQELIKLFVIKTVAWQGCSSPSLYPSPVDYIIRSSAELKYSKTYRGCPEIPKIMVQRQTAYEMEKRI</sequence>
<accession>A0AAV3ZQP4</accession>
<gene>
    <name evidence="1" type="ORF">PoB_002396000</name>
</gene>
<protein>
    <submittedName>
        <fullName evidence="1">Uncharacterized protein</fullName>
    </submittedName>
</protein>
<comment type="caution">
    <text evidence="1">The sequence shown here is derived from an EMBL/GenBank/DDBJ whole genome shotgun (WGS) entry which is preliminary data.</text>
</comment>
<dbReference type="EMBL" id="BLXT01002773">
    <property type="protein sequence ID" value="GFN97454.1"/>
    <property type="molecule type" value="Genomic_DNA"/>
</dbReference>
<dbReference type="AlphaFoldDB" id="A0AAV3ZQP4"/>
<organism evidence="1 2">
    <name type="scientific">Plakobranchus ocellatus</name>
    <dbReference type="NCBI Taxonomy" id="259542"/>
    <lineage>
        <taxon>Eukaryota</taxon>
        <taxon>Metazoa</taxon>
        <taxon>Spiralia</taxon>
        <taxon>Lophotrochozoa</taxon>
        <taxon>Mollusca</taxon>
        <taxon>Gastropoda</taxon>
        <taxon>Heterobranchia</taxon>
        <taxon>Euthyneura</taxon>
        <taxon>Panpulmonata</taxon>
        <taxon>Sacoglossa</taxon>
        <taxon>Placobranchoidea</taxon>
        <taxon>Plakobranchidae</taxon>
        <taxon>Plakobranchus</taxon>
    </lineage>
</organism>
<evidence type="ECO:0000313" key="2">
    <source>
        <dbReference type="Proteomes" id="UP000735302"/>
    </source>
</evidence>
<keyword evidence="2" id="KW-1185">Reference proteome</keyword>
<name>A0AAV3ZQP4_9GAST</name>
<evidence type="ECO:0000313" key="1">
    <source>
        <dbReference type="EMBL" id="GFN97454.1"/>
    </source>
</evidence>
<dbReference type="Proteomes" id="UP000735302">
    <property type="component" value="Unassembled WGS sequence"/>
</dbReference>